<feature type="compositionally biased region" description="Basic and acidic residues" evidence="1">
    <location>
        <begin position="63"/>
        <end position="76"/>
    </location>
</feature>
<keyword evidence="3" id="KW-1185">Reference proteome</keyword>
<feature type="compositionally biased region" description="Basic and acidic residues" evidence="1">
    <location>
        <begin position="27"/>
        <end position="38"/>
    </location>
</feature>
<evidence type="ECO:0000313" key="2">
    <source>
        <dbReference type="EMBL" id="KAH9383025.1"/>
    </source>
</evidence>
<dbReference type="AlphaFoldDB" id="A0A9J6H7C6"/>
<accession>A0A9J6H7C6</accession>
<dbReference type="Proteomes" id="UP000821853">
    <property type="component" value="Unassembled WGS sequence"/>
</dbReference>
<protein>
    <submittedName>
        <fullName evidence="2">Uncharacterized protein</fullName>
    </submittedName>
</protein>
<feature type="compositionally biased region" description="Low complexity" evidence="1">
    <location>
        <begin position="39"/>
        <end position="50"/>
    </location>
</feature>
<evidence type="ECO:0000256" key="1">
    <source>
        <dbReference type="SAM" id="MobiDB-lite"/>
    </source>
</evidence>
<proteinExistence type="predicted"/>
<evidence type="ECO:0000313" key="3">
    <source>
        <dbReference type="Proteomes" id="UP000821853"/>
    </source>
</evidence>
<comment type="caution">
    <text evidence="2">The sequence shown here is derived from an EMBL/GenBank/DDBJ whole genome shotgun (WGS) entry which is preliminary data.</text>
</comment>
<name>A0A9J6H7C6_HAELO</name>
<dbReference type="EMBL" id="JABSTR010000935">
    <property type="protein sequence ID" value="KAH9383025.1"/>
    <property type="molecule type" value="Genomic_DNA"/>
</dbReference>
<feature type="region of interest" description="Disordered" evidence="1">
    <location>
        <begin position="1"/>
        <end position="76"/>
    </location>
</feature>
<organism evidence="2 3">
    <name type="scientific">Haemaphysalis longicornis</name>
    <name type="common">Bush tick</name>
    <dbReference type="NCBI Taxonomy" id="44386"/>
    <lineage>
        <taxon>Eukaryota</taxon>
        <taxon>Metazoa</taxon>
        <taxon>Ecdysozoa</taxon>
        <taxon>Arthropoda</taxon>
        <taxon>Chelicerata</taxon>
        <taxon>Arachnida</taxon>
        <taxon>Acari</taxon>
        <taxon>Parasitiformes</taxon>
        <taxon>Ixodida</taxon>
        <taxon>Ixodoidea</taxon>
        <taxon>Ixodidae</taxon>
        <taxon>Haemaphysalinae</taxon>
        <taxon>Haemaphysalis</taxon>
    </lineage>
</organism>
<sequence>MVGTRALSLSRAPPKEGCTTRKWAAAVEEKEKGGKPRNNDAPNPDKPAAATPQRGSFLIPAPPHHERDHLAAGEDPHLPDPKRHFLLPPLYRPAACLCFLFFFSHTYKARQKDQCESLSPALPPSISAATRVQQRSGMRREQCRPARRGVVCVYRERASF</sequence>
<dbReference type="VEuPathDB" id="VectorBase:HLOH_061353"/>
<reference evidence="2 3" key="1">
    <citation type="journal article" date="2020" name="Cell">
        <title>Large-Scale Comparative Analyses of Tick Genomes Elucidate Their Genetic Diversity and Vector Capacities.</title>
        <authorList>
            <consortium name="Tick Genome and Microbiome Consortium (TIGMIC)"/>
            <person name="Jia N."/>
            <person name="Wang J."/>
            <person name="Shi W."/>
            <person name="Du L."/>
            <person name="Sun Y."/>
            <person name="Zhan W."/>
            <person name="Jiang J.F."/>
            <person name="Wang Q."/>
            <person name="Zhang B."/>
            <person name="Ji P."/>
            <person name="Bell-Sakyi L."/>
            <person name="Cui X.M."/>
            <person name="Yuan T.T."/>
            <person name="Jiang B.G."/>
            <person name="Yang W.F."/>
            <person name="Lam T.T."/>
            <person name="Chang Q.C."/>
            <person name="Ding S.J."/>
            <person name="Wang X.J."/>
            <person name="Zhu J.G."/>
            <person name="Ruan X.D."/>
            <person name="Zhao L."/>
            <person name="Wei J.T."/>
            <person name="Ye R.Z."/>
            <person name="Que T.C."/>
            <person name="Du C.H."/>
            <person name="Zhou Y.H."/>
            <person name="Cheng J.X."/>
            <person name="Dai P.F."/>
            <person name="Guo W.B."/>
            <person name="Han X.H."/>
            <person name="Huang E.J."/>
            <person name="Li L.F."/>
            <person name="Wei W."/>
            <person name="Gao Y.C."/>
            <person name="Liu J.Z."/>
            <person name="Shao H.Z."/>
            <person name="Wang X."/>
            <person name="Wang C.C."/>
            <person name="Yang T.C."/>
            <person name="Huo Q.B."/>
            <person name="Li W."/>
            <person name="Chen H.Y."/>
            <person name="Chen S.E."/>
            <person name="Zhou L.G."/>
            <person name="Ni X.B."/>
            <person name="Tian J.H."/>
            <person name="Sheng Y."/>
            <person name="Liu T."/>
            <person name="Pan Y.S."/>
            <person name="Xia L.Y."/>
            <person name="Li J."/>
            <person name="Zhao F."/>
            <person name="Cao W.C."/>
        </authorList>
    </citation>
    <scope>NUCLEOTIDE SEQUENCE [LARGE SCALE GENOMIC DNA]</scope>
    <source>
        <strain evidence="2">HaeL-2018</strain>
    </source>
</reference>
<gene>
    <name evidence="2" type="ORF">HPB48_023684</name>
</gene>